<dbReference type="PROSITE" id="PS00028">
    <property type="entry name" value="ZINC_FINGER_C2H2_1"/>
    <property type="match status" value="1"/>
</dbReference>
<keyword evidence="4" id="KW-1185">Reference proteome</keyword>
<dbReference type="Proteomes" id="UP000789396">
    <property type="component" value="Unassembled WGS sequence"/>
</dbReference>
<evidence type="ECO:0000313" key="4">
    <source>
        <dbReference type="Proteomes" id="UP000789396"/>
    </source>
</evidence>
<dbReference type="InterPro" id="IPR013087">
    <property type="entry name" value="Znf_C2H2_type"/>
</dbReference>
<organism evidence="3 4">
    <name type="scientific">Racocetra fulgida</name>
    <dbReference type="NCBI Taxonomy" id="60492"/>
    <lineage>
        <taxon>Eukaryota</taxon>
        <taxon>Fungi</taxon>
        <taxon>Fungi incertae sedis</taxon>
        <taxon>Mucoromycota</taxon>
        <taxon>Glomeromycotina</taxon>
        <taxon>Glomeromycetes</taxon>
        <taxon>Diversisporales</taxon>
        <taxon>Gigasporaceae</taxon>
        <taxon>Racocetra</taxon>
    </lineage>
</organism>
<dbReference type="SUPFAM" id="SSF57667">
    <property type="entry name" value="beta-beta-alpha zinc fingers"/>
    <property type="match status" value="1"/>
</dbReference>
<evidence type="ECO:0000259" key="2">
    <source>
        <dbReference type="PROSITE" id="PS50157"/>
    </source>
</evidence>
<gene>
    <name evidence="3" type="ORF">RFULGI_LOCUS5783</name>
</gene>
<dbReference type="AlphaFoldDB" id="A0A9N9G4F0"/>
<dbReference type="GO" id="GO:0008270">
    <property type="term" value="F:zinc ion binding"/>
    <property type="evidence" value="ECO:0007669"/>
    <property type="project" value="UniProtKB-KW"/>
</dbReference>
<keyword evidence="1" id="KW-0479">Metal-binding</keyword>
<dbReference type="InterPro" id="IPR036236">
    <property type="entry name" value="Znf_C2H2_sf"/>
</dbReference>
<proteinExistence type="predicted"/>
<reference evidence="3" key="1">
    <citation type="submission" date="2021-06" db="EMBL/GenBank/DDBJ databases">
        <authorList>
            <person name="Kallberg Y."/>
            <person name="Tangrot J."/>
            <person name="Rosling A."/>
        </authorList>
    </citation>
    <scope>NUCLEOTIDE SEQUENCE</scope>
    <source>
        <strain evidence="3">IN212</strain>
    </source>
</reference>
<comment type="caution">
    <text evidence="3">The sequence shown here is derived from an EMBL/GenBank/DDBJ whole genome shotgun (WGS) entry which is preliminary data.</text>
</comment>
<name>A0A9N9G4F0_9GLOM</name>
<dbReference type="OrthoDB" id="2479416at2759"/>
<dbReference type="Gene3D" id="3.30.160.60">
    <property type="entry name" value="Classic Zinc Finger"/>
    <property type="match status" value="1"/>
</dbReference>
<dbReference type="EMBL" id="CAJVPZ010006905">
    <property type="protein sequence ID" value="CAG8579429.1"/>
    <property type="molecule type" value="Genomic_DNA"/>
</dbReference>
<dbReference type="SMART" id="SM00355">
    <property type="entry name" value="ZnF_C2H2"/>
    <property type="match status" value="1"/>
</dbReference>
<keyword evidence="1" id="KW-0863">Zinc-finger</keyword>
<sequence>MYKCSEPSCDRYFSRHSSYRNHIKTHNNIIENLLQEATIEKRKDEIGSFVLGFREEIENIEPRFGDHIDYEITNADDRNNEIDNEIDDEAEFEDDEAEFDEIDEIEEVYIVCSTYNHLLELRVRLSLRV</sequence>
<evidence type="ECO:0000256" key="1">
    <source>
        <dbReference type="PROSITE-ProRule" id="PRU00042"/>
    </source>
</evidence>
<keyword evidence="1" id="KW-0862">Zinc</keyword>
<dbReference type="PROSITE" id="PS50157">
    <property type="entry name" value="ZINC_FINGER_C2H2_2"/>
    <property type="match status" value="1"/>
</dbReference>
<feature type="domain" description="C2H2-type" evidence="2">
    <location>
        <begin position="2"/>
        <end position="28"/>
    </location>
</feature>
<protein>
    <submittedName>
        <fullName evidence="3">6356_t:CDS:1</fullName>
    </submittedName>
</protein>
<evidence type="ECO:0000313" key="3">
    <source>
        <dbReference type="EMBL" id="CAG8579429.1"/>
    </source>
</evidence>
<accession>A0A9N9G4F0</accession>